<organism evidence="1 2">
    <name type="scientific">Sporanaerobium hydrogeniformans</name>
    <dbReference type="NCBI Taxonomy" id="3072179"/>
    <lineage>
        <taxon>Bacteria</taxon>
        <taxon>Bacillati</taxon>
        <taxon>Bacillota</taxon>
        <taxon>Clostridia</taxon>
        <taxon>Lachnospirales</taxon>
        <taxon>Lachnospiraceae</taxon>
        <taxon>Sporanaerobium</taxon>
    </lineage>
</organism>
<keyword evidence="2" id="KW-1185">Reference proteome</keyword>
<proteinExistence type="predicted"/>
<dbReference type="EMBL" id="PEDL01000008">
    <property type="protein sequence ID" value="PHV70649.1"/>
    <property type="molecule type" value="Genomic_DNA"/>
</dbReference>
<evidence type="ECO:0000313" key="2">
    <source>
        <dbReference type="Proteomes" id="UP000224460"/>
    </source>
</evidence>
<protein>
    <submittedName>
        <fullName evidence="1">Aminoacetone oxidase family FAD-binding enzyme</fullName>
    </submittedName>
</protein>
<gene>
    <name evidence="1" type="ORF">CS063_08950</name>
</gene>
<dbReference type="Proteomes" id="UP000224460">
    <property type="component" value="Unassembled WGS sequence"/>
</dbReference>
<name>A0AC61DBH9_9FIRM</name>
<accession>A0AC61DBH9</accession>
<reference evidence="1" key="1">
    <citation type="submission" date="2017-10" db="EMBL/GenBank/DDBJ databases">
        <title>Genome sequence of cellulolytic Lachnospiraceae bacterium XHS1971 isolated from hotspring sediment.</title>
        <authorList>
            <person name="Vasudevan G."/>
            <person name="Joshi A.J."/>
            <person name="Hivarkar S."/>
            <person name="Lanjekar V.B."/>
            <person name="Dhakephalkar P.K."/>
            <person name="Dagar S."/>
        </authorList>
    </citation>
    <scope>NUCLEOTIDE SEQUENCE</scope>
    <source>
        <strain evidence="1">XHS1971</strain>
    </source>
</reference>
<comment type="caution">
    <text evidence="1">The sequence shown here is derived from an EMBL/GenBank/DDBJ whole genome shotgun (WGS) entry which is preliminary data.</text>
</comment>
<sequence>MHYHTIIIGAGPAGLFAAQHIGKQNKKVLLLERNEKAGKKLLISGSGQCNFTHQGDLKHYLECYGDHGKFLKKSLSSFTYKDTISFFESLGVTHEVMPNGKIFPKSRQSKDILEALIIACHKANVTIRYNSLVTHIEPYDGVFAIEIAEGKRYFCDHVIMATGGKSYPKTGSDGQGYTLAEKLGHTICSLKPALTDVSTKEKNYSSLMGVSFQNVHMDIYHEGKKIKEHRGDLLFTHKGLSGPVIIDTSRWINKGDRLVFNFLYPRQFEEVKVDFAQNLALRGKEELITYLKKLQIPKSFCQLICQISHLDEHITCAQIDKKSREKLVRLLTAHTFEVEACGGFHLAMVTAGGVHLKEVNPCSLESRLQKGLYFIGEVLDIDGNTGGYNIQAAFSMAYMCSEAILKN</sequence>
<evidence type="ECO:0000313" key="1">
    <source>
        <dbReference type="EMBL" id="PHV70649.1"/>
    </source>
</evidence>